<evidence type="ECO:0000256" key="1">
    <source>
        <dbReference type="ARBA" id="ARBA00005863"/>
    </source>
</evidence>
<dbReference type="GO" id="GO:0032526">
    <property type="term" value="P:response to retinoic acid"/>
    <property type="evidence" value="ECO:0007669"/>
    <property type="project" value="TreeGrafter"/>
</dbReference>
<dbReference type="Gene3D" id="3.40.50.1820">
    <property type="entry name" value="alpha/beta hydrolase"/>
    <property type="match status" value="1"/>
</dbReference>
<keyword evidence="4" id="KW-1185">Reference proteome</keyword>
<evidence type="ECO:0000313" key="4">
    <source>
        <dbReference type="Proteomes" id="UP000515158"/>
    </source>
</evidence>
<comment type="similarity">
    <text evidence="1">Belongs to the LovG family.</text>
</comment>
<dbReference type="RefSeq" id="XP_034244082.1">
    <property type="nucleotide sequence ID" value="XM_034388191.1"/>
</dbReference>
<dbReference type="KEGG" id="tpal:117646887"/>
<dbReference type="FunCoup" id="A0A6P8ZAC5">
    <property type="interactions" value="1113"/>
</dbReference>
<dbReference type="PANTHER" id="PTHR48070:SF6">
    <property type="entry name" value="ESTERASE OVCA2"/>
    <property type="match status" value="1"/>
</dbReference>
<dbReference type="SUPFAM" id="SSF53474">
    <property type="entry name" value="alpha/beta-Hydrolases"/>
    <property type="match status" value="1"/>
</dbReference>
<dbReference type="InterPro" id="IPR050593">
    <property type="entry name" value="LovG"/>
</dbReference>
<dbReference type="GO" id="GO:0005634">
    <property type="term" value="C:nucleus"/>
    <property type="evidence" value="ECO:0007669"/>
    <property type="project" value="TreeGrafter"/>
</dbReference>
<dbReference type="GeneID" id="117646887"/>
<dbReference type="InParanoid" id="A0A6P8ZAC5"/>
<dbReference type="InterPro" id="IPR005645">
    <property type="entry name" value="FSH-like_dom"/>
</dbReference>
<dbReference type="GO" id="GO:0016787">
    <property type="term" value="F:hydrolase activity"/>
    <property type="evidence" value="ECO:0007669"/>
    <property type="project" value="UniProtKB-KW"/>
</dbReference>
<gene>
    <name evidence="5" type="primary">LOC117646887</name>
</gene>
<feature type="domain" description="Serine hydrolase" evidence="3">
    <location>
        <begin position="30"/>
        <end position="231"/>
    </location>
</feature>
<reference evidence="5" key="1">
    <citation type="submission" date="2025-08" db="UniProtKB">
        <authorList>
            <consortium name="RefSeq"/>
        </authorList>
    </citation>
    <scope>IDENTIFICATION</scope>
    <source>
        <tissue evidence="5">Total insect</tissue>
    </source>
</reference>
<dbReference type="Pfam" id="PF03959">
    <property type="entry name" value="FSH1"/>
    <property type="match status" value="1"/>
</dbReference>
<name>A0A6P8ZAC5_THRPL</name>
<dbReference type="PANTHER" id="PTHR48070">
    <property type="entry name" value="ESTERASE OVCA2"/>
    <property type="match status" value="1"/>
</dbReference>
<dbReference type="AlphaFoldDB" id="A0A6P8ZAC5"/>
<evidence type="ECO:0000259" key="3">
    <source>
        <dbReference type="Pfam" id="PF03959"/>
    </source>
</evidence>
<protein>
    <submittedName>
        <fullName evidence="5">Esterase OVCA2</fullName>
    </submittedName>
</protein>
<dbReference type="GO" id="GO:0005737">
    <property type="term" value="C:cytoplasm"/>
    <property type="evidence" value="ECO:0007669"/>
    <property type="project" value="TreeGrafter"/>
</dbReference>
<proteinExistence type="inferred from homology"/>
<organism evidence="5">
    <name type="scientific">Thrips palmi</name>
    <name type="common">Melon thrips</name>
    <dbReference type="NCBI Taxonomy" id="161013"/>
    <lineage>
        <taxon>Eukaryota</taxon>
        <taxon>Metazoa</taxon>
        <taxon>Ecdysozoa</taxon>
        <taxon>Arthropoda</taxon>
        <taxon>Hexapoda</taxon>
        <taxon>Insecta</taxon>
        <taxon>Pterygota</taxon>
        <taxon>Neoptera</taxon>
        <taxon>Paraneoptera</taxon>
        <taxon>Thysanoptera</taxon>
        <taxon>Terebrantia</taxon>
        <taxon>Thripoidea</taxon>
        <taxon>Thripidae</taxon>
        <taxon>Thrips</taxon>
    </lineage>
</organism>
<dbReference type="InterPro" id="IPR029058">
    <property type="entry name" value="AB_hydrolase_fold"/>
</dbReference>
<dbReference type="FunFam" id="3.40.50.1820:FF:000073">
    <property type="entry name" value="esterase OVCA2 isoform X6"/>
    <property type="match status" value="1"/>
</dbReference>
<dbReference type="OrthoDB" id="414698at2759"/>
<evidence type="ECO:0000256" key="2">
    <source>
        <dbReference type="ARBA" id="ARBA00022801"/>
    </source>
</evidence>
<sequence length="249" mass="28395">MPVFTRSLHKICLKRLSTLLFSIKATMDTSKLKILCLHGYRQSGEHFRKKMGGVRKLMKSAADFEYISSPHIINSDEDNEPADGDPHAWWFTNEETNTYDSKEFESKCFGFEESVKFVESVIREKGPFDGILGFSQGACFLSLLCCLQQQGRLQGSFKFAIFSSGYLSRCVAHQNLYTDKLGLPTLHIFGETDTVIPEDMSKTLAEFCEEKQIIRHPGGHYIPSNAHFKDPYLKFLQARLAEKMDSPER</sequence>
<dbReference type="Proteomes" id="UP000515158">
    <property type="component" value="Unplaced"/>
</dbReference>
<evidence type="ECO:0000313" key="5">
    <source>
        <dbReference type="RefSeq" id="XP_034244082.1"/>
    </source>
</evidence>
<accession>A0A6P8ZAC5</accession>
<keyword evidence="2" id="KW-0378">Hydrolase</keyword>